<evidence type="ECO:0000313" key="1">
    <source>
        <dbReference type="EMBL" id="AMJ80741.1"/>
    </source>
</evidence>
<proteinExistence type="predicted"/>
<dbReference type="RefSeq" id="WP_015068739.1">
    <property type="nucleotide sequence ID" value="NZ_CAKMLI010000020.1"/>
</dbReference>
<geneLocation type="plasmid" evidence="1 2">
    <name>pAMEDUM8_300</name>
</geneLocation>
<protein>
    <submittedName>
        <fullName evidence="1">Uncharacterized protein</fullName>
    </submittedName>
</protein>
<gene>
    <name evidence="1" type="ORF">AV942_20370</name>
</gene>
<accession>A0AAC8XP96</accession>
<reference evidence="1 2" key="1">
    <citation type="submission" date="2015-12" db="EMBL/GenBank/DDBJ databases">
        <title>Intraspecies pangenome expansion in the marine bacterium Alteromonas.</title>
        <authorList>
            <person name="Lopez-Perez M."/>
            <person name="Rodriguez-Valera F."/>
        </authorList>
    </citation>
    <scope>NUCLEOTIDE SEQUENCE [LARGE SCALE GENOMIC DNA]</scope>
    <source>
        <strain evidence="1 2">UM8</strain>
        <plasmid evidence="1 2">pAMEDUM8_300</plasmid>
    </source>
</reference>
<keyword evidence="1" id="KW-0614">Plasmid</keyword>
<dbReference type="EMBL" id="CP013929">
    <property type="protein sequence ID" value="AMJ80741.1"/>
    <property type="molecule type" value="Genomic_DNA"/>
</dbReference>
<name>A0AAC8XP96_9ALTE</name>
<organism evidence="1 2">
    <name type="scientific">Alteromonas mediterranea</name>
    <dbReference type="NCBI Taxonomy" id="314275"/>
    <lineage>
        <taxon>Bacteria</taxon>
        <taxon>Pseudomonadati</taxon>
        <taxon>Pseudomonadota</taxon>
        <taxon>Gammaproteobacteria</taxon>
        <taxon>Alteromonadales</taxon>
        <taxon>Alteromonadaceae</taxon>
        <taxon>Alteromonas/Salinimonas group</taxon>
        <taxon>Alteromonas</taxon>
    </lineage>
</organism>
<dbReference type="AlphaFoldDB" id="A0AAC8XP96"/>
<sequence length="225" mass="24917">MSYYTEFERLIITSSLVGFNRQAISNVASEALDAITLSNMDIYIAASHGGDSRIIDSETKTISRQWSVLTMGYNAAHLLTNIANKVIKSCLYGSLRVRGKQILPSSYLSKFEVLQNQPKFVEPEVFAHSLERAIVTKEGLEHLRKSPFGNTCLGWMEDYQCFQPNGESVIIGEISSPEEVVAVFAVCHYISSENLSLLNLKQSAAACYLSNAVESEPPSHLRFVG</sequence>
<evidence type="ECO:0000313" key="2">
    <source>
        <dbReference type="Proteomes" id="UP000061468"/>
    </source>
</evidence>
<dbReference type="Proteomes" id="UP000061468">
    <property type="component" value="Plasmid pAMEDUM8_300"/>
</dbReference>